<evidence type="ECO:0000259" key="1">
    <source>
        <dbReference type="Pfam" id="PF12697"/>
    </source>
</evidence>
<gene>
    <name evidence="2" type="ORF">FHR32_007962</name>
</gene>
<organism evidence="2 3">
    <name type="scientific">Streptosporangium album</name>
    <dbReference type="NCBI Taxonomy" id="47479"/>
    <lineage>
        <taxon>Bacteria</taxon>
        <taxon>Bacillati</taxon>
        <taxon>Actinomycetota</taxon>
        <taxon>Actinomycetes</taxon>
        <taxon>Streptosporangiales</taxon>
        <taxon>Streptosporangiaceae</taxon>
        <taxon>Streptosporangium</taxon>
    </lineage>
</organism>
<dbReference type="InterPro" id="IPR000073">
    <property type="entry name" value="AB_hydrolase_1"/>
</dbReference>
<comment type="caution">
    <text evidence="2">The sequence shown here is derived from an EMBL/GenBank/DDBJ whole genome shotgun (WGS) entry which is preliminary data.</text>
</comment>
<proteinExistence type="predicted"/>
<sequence>MRHQPPEDRPEPTTAAPPLGRLWEVGERRLLLHRSGAGGPSVVFLPGAGLVGLDFLNVHDRAAEFTTSVLYDRAGTGWSDRVDLPRTPAEVAGELRGLLRAAAVPAPYLLAGHSLGAFYARRYAQRFPEEVAGLLLLDPGHEDILSYMPQQAAEVAEQMKPDPARMPELTAEQIQAARAAFARIYARWPDSVREALIEHNLTSWRTSMRETENFETEVYDELRRGGGLPDVPLIVLTAGGGNPYWARFMSEDLMREAHDGVRALHAAIAESVPRGEQRLVEGASHQYLHVEQPEVVLQAIRDLLGRMDR</sequence>
<dbReference type="AlphaFoldDB" id="A0A7W7S4K2"/>
<accession>A0A7W7S4K2</accession>
<dbReference type="PANTHER" id="PTHR43798:SF33">
    <property type="entry name" value="HYDROLASE, PUTATIVE (AFU_ORTHOLOGUE AFUA_2G14860)-RELATED"/>
    <property type="match status" value="1"/>
</dbReference>
<dbReference type="InterPro" id="IPR050266">
    <property type="entry name" value="AB_hydrolase_sf"/>
</dbReference>
<dbReference type="PANTHER" id="PTHR43798">
    <property type="entry name" value="MONOACYLGLYCEROL LIPASE"/>
    <property type="match status" value="1"/>
</dbReference>
<protein>
    <submittedName>
        <fullName evidence="2">Pimeloyl-ACP methyl ester carboxylesterase</fullName>
    </submittedName>
</protein>
<dbReference type="SUPFAM" id="SSF53474">
    <property type="entry name" value="alpha/beta-Hydrolases"/>
    <property type="match status" value="1"/>
</dbReference>
<dbReference type="Pfam" id="PF12697">
    <property type="entry name" value="Abhydrolase_6"/>
    <property type="match status" value="1"/>
</dbReference>
<name>A0A7W7S4K2_9ACTN</name>
<dbReference type="GO" id="GO:0016020">
    <property type="term" value="C:membrane"/>
    <property type="evidence" value="ECO:0007669"/>
    <property type="project" value="TreeGrafter"/>
</dbReference>
<dbReference type="Proteomes" id="UP000534286">
    <property type="component" value="Unassembled WGS sequence"/>
</dbReference>
<reference evidence="2 3" key="1">
    <citation type="submission" date="2020-08" db="EMBL/GenBank/DDBJ databases">
        <title>Sequencing the genomes of 1000 actinobacteria strains.</title>
        <authorList>
            <person name="Klenk H.-P."/>
        </authorList>
    </citation>
    <scope>NUCLEOTIDE SEQUENCE [LARGE SCALE GENOMIC DNA]</scope>
    <source>
        <strain evidence="2 3">DSM 43023</strain>
    </source>
</reference>
<dbReference type="InterPro" id="IPR029058">
    <property type="entry name" value="AB_hydrolase_fold"/>
</dbReference>
<feature type="domain" description="AB hydrolase-1" evidence="1">
    <location>
        <begin position="42"/>
        <end position="298"/>
    </location>
</feature>
<keyword evidence="3" id="KW-1185">Reference proteome</keyword>
<evidence type="ECO:0000313" key="3">
    <source>
        <dbReference type="Proteomes" id="UP000534286"/>
    </source>
</evidence>
<dbReference type="EMBL" id="JACHJU010000005">
    <property type="protein sequence ID" value="MBB4943562.1"/>
    <property type="molecule type" value="Genomic_DNA"/>
</dbReference>
<dbReference type="GO" id="GO:0003824">
    <property type="term" value="F:catalytic activity"/>
    <property type="evidence" value="ECO:0007669"/>
    <property type="project" value="UniProtKB-ARBA"/>
</dbReference>
<dbReference type="Gene3D" id="3.40.50.1820">
    <property type="entry name" value="alpha/beta hydrolase"/>
    <property type="match status" value="1"/>
</dbReference>
<dbReference type="RefSeq" id="WP_184759354.1">
    <property type="nucleotide sequence ID" value="NZ_BAABEK010000025.1"/>
</dbReference>
<evidence type="ECO:0000313" key="2">
    <source>
        <dbReference type="EMBL" id="MBB4943562.1"/>
    </source>
</evidence>